<dbReference type="Gene3D" id="3.30.900.20">
    <property type="match status" value="1"/>
</dbReference>
<reference evidence="1" key="1">
    <citation type="submission" date="2022-04" db="EMBL/GenBank/DDBJ databases">
        <authorList>
            <person name="Xu L."/>
            <person name="Lv Z."/>
        </authorList>
    </citation>
    <scope>NUCLEOTIDE SEQUENCE</scope>
    <source>
        <strain evidence="1">LV_2022a</strain>
    </source>
</reference>
<reference evidence="1" key="2">
    <citation type="journal article" date="2023" name="Infect Dis Poverty">
        <title>Chromosome-scale genome of the human blood fluke Schistosoma mekongi and its implications for public health.</title>
        <authorList>
            <person name="Zhou M."/>
            <person name="Xu L."/>
            <person name="Xu D."/>
            <person name="Chen W."/>
            <person name="Khan J."/>
            <person name="Hu Y."/>
            <person name="Huang H."/>
            <person name="Wei H."/>
            <person name="Zhang Y."/>
            <person name="Chusongsang P."/>
            <person name="Tanasarnprasert K."/>
            <person name="Hu X."/>
            <person name="Limpanont Y."/>
            <person name="Lv Z."/>
        </authorList>
    </citation>
    <scope>NUCLEOTIDE SEQUENCE</scope>
    <source>
        <strain evidence="1">LV_2022a</strain>
    </source>
</reference>
<dbReference type="PANTHER" id="PTHR15681">
    <property type="entry name" value="MAD2L1-BINDING PROTEIN"/>
    <property type="match status" value="1"/>
</dbReference>
<proteinExistence type="predicted"/>
<dbReference type="InterPro" id="IPR009511">
    <property type="entry name" value="MAD1/Cdc20-bound-Mad2-bd"/>
</dbReference>
<dbReference type="PANTHER" id="PTHR15681:SF1">
    <property type="entry name" value="MAD2L1-BINDING PROTEIN"/>
    <property type="match status" value="1"/>
</dbReference>
<dbReference type="EMBL" id="JALJAT010000005">
    <property type="protein sequence ID" value="KAK4469321.1"/>
    <property type="molecule type" value="Genomic_DNA"/>
</dbReference>
<evidence type="ECO:0000313" key="1">
    <source>
        <dbReference type="EMBL" id="KAK4469321.1"/>
    </source>
</evidence>
<comment type="caution">
    <text evidence="1">The sequence shown here is derived from an EMBL/GenBank/DDBJ whole genome shotgun (WGS) entry which is preliminary data.</text>
</comment>
<protein>
    <submittedName>
        <fullName evidence="1">Uncharacterized protein</fullName>
    </submittedName>
</protein>
<dbReference type="GO" id="GO:0005634">
    <property type="term" value="C:nucleus"/>
    <property type="evidence" value="ECO:0007669"/>
    <property type="project" value="InterPro"/>
</dbReference>
<dbReference type="GO" id="GO:0007096">
    <property type="term" value="P:regulation of exit from mitosis"/>
    <property type="evidence" value="ECO:0007669"/>
    <property type="project" value="InterPro"/>
</dbReference>
<keyword evidence="2" id="KW-1185">Reference proteome</keyword>
<organism evidence="1 2">
    <name type="scientific">Schistosoma mekongi</name>
    <name type="common">Parasitic worm</name>
    <dbReference type="NCBI Taxonomy" id="38744"/>
    <lineage>
        <taxon>Eukaryota</taxon>
        <taxon>Metazoa</taxon>
        <taxon>Spiralia</taxon>
        <taxon>Lophotrochozoa</taxon>
        <taxon>Platyhelminthes</taxon>
        <taxon>Trematoda</taxon>
        <taxon>Digenea</taxon>
        <taxon>Strigeidida</taxon>
        <taxon>Schistosomatoidea</taxon>
        <taxon>Schistosomatidae</taxon>
        <taxon>Schistosoma</taxon>
    </lineage>
</organism>
<gene>
    <name evidence="1" type="ORF">MN116_006885</name>
</gene>
<dbReference type="Proteomes" id="UP001292079">
    <property type="component" value="Unassembled WGS sequence"/>
</dbReference>
<sequence>MEFCCLPAGVSHVSIEDRCSLFCRIMKLFIYFTGQFPYLSLLDPSQNQLDTELKLDNLHPKELKLLQSIQEVESNLLISKSEHISYFLIMIGGLPNSPKRAFLVDLNHFHPKTNLDNTDSVTFREFFESLIQIPFFDNVFKCLTPTRTYIYICTSKDFSSPWFLPRLQFRLPRACRVYVLKIVPDIIDSYAEDHADVNFHSSKEIHRVLYDSPSDLRWYASPTVFFGVQPK</sequence>
<dbReference type="AlphaFoldDB" id="A0AAE1Z852"/>
<accession>A0AAE1Z852</accession>
<dbReference type="InterPro" id="IPR053729">
    <property type="entry name" value="MAD2L1BP_domain_sf"/>
</dbReference>
<name>A0AAE1Z852_SCHME</name>
<evidence type="ECO:0000313" key="2">
    <source>
        <dbReference type="Proteomes" id="UP001292079"/>
    </source>
</evidence>